<evidence type="ECO:0000313" key="1">
    <source>
        <dbReference type="EMBL" id="TDK29406.1"/>
    </source>
</evidence>
<dbReference type="EMBL" id="SMTG01000006">
    <property type="protein sequence ID" value="TDK29406.1"/>
    <property type="molecule type" value="Genomic_DNA"/>
</dbReference>
<keyword evidence="2" id="KW-1185">Reference proteome</keyword>
<sequence>MKTFHDCPFPAAWSADELIGAVPRPLSSLFANGIPADPGALRPAGFTRIRRRPLDRGLPTLFRVR</sequence>
<evidence type="ECO:0000313" key="2">
    <source>
        <dbReference type="Proteomes" id="UP000295543"/>
    </source>
</evidence>
<dbReference type="AlphaFoldDB" id="A0A4R5U5V2"/>
<comment type="caution">
    <text evidence="1">The sequence shown here is derived from an EMBL/GenBank/DDBJ whole genome shotgun (WGS) entry which is preliminary data.</text>
</comment>
<dbReference type="OrthoDB" id="9849730at2"/>
<gene>
    <name evidence="1" type="ORF">E2F49_13575</name>
</gene>
<proteinExistence type="predicted"/>
<accession>A0A4R5U5V2</accession>
<dbReference type="RefSeq" id="WP_133394386.1">
    <property type="nucleotide sequence ID" value="NZ_SMTG01000006.1"/>
</dbReference>
<organism evidence="1 2">
    <name type="scientific">Luteimonas terrae</name>
    <dbReference type="NCBI Taxonomy" id="1530191"/>
    <lineage>
        <taxon>Bacteria</taxon>
        <taxon>Pseudomonadati</taxon>
        <taxon>Pseudomonadota</taxon>
        <taxon>Gammaproteobacteria</taxon>
        <taxon>Lysobacterales</taxon>
        <taxon>Lysobacteraceae</taxon>
        <taxon>Luteimonas</taxon>
    </lineage>
</organism>
<protein>
    <submittedName>
        <fullName evidence="1">Uncharacterized protein</fullName>
    </submittedName>
</protein>
<reference evidence="1 2" key="1">
    <citation type="submission" date="2019-03" db="EMBL/GenBank/DDBJ databases">
        <title>Luteimonas zhaokaii sp.nov., isolated from the rectal contents of Plateau pika in Yushu, Qinghai Province, China.</title>
        <authorList>
            <person name="Zhang G."/>
        </authorList>
    </citation>
    <scope>NUCLEOTIDE SEQUENCE [LARGE SCALE GENOMIC DNA]</scope>
    <source>
        <strain evidence="1 2">THG-MD21</strain>
    </source>
</reference>
<name>A0A4R5U5V2_9GAMM</name>
<dbReference type="Proteomes" id="UP000295543">
    <property type="component" value="Unassembled WGS sequence"/>
</dbReference>